<evidence type="ECO:0000313" key="3">
    <source>
        <dbReference type="Proteomes" id="UP000319619"/>
    </source>
</evidence>
<dbReference type="Proteomes" id="UP000319619">
    <property type="component" value="Unassembled WGS sequence"/>
</dbReference>
<protein>
    <submittedName>
        <fullName evidence="2">Uncharacterized protein</fullName>
    </submittedName>
</protein>
<dbReference type="AlphaFoldDB" id="A0A532V0U7"/>
<comment type="caution">
    <text evidence="2">The sequence shown here is derived from an EMBL/GenBank/DDBJ whole genome shotgun (WGS) entry which is preliminary data.</text>
</comment>
<reference evidence="2 3" key="1">
    <citation type="submission" date="2017-06" db="EMBL/GenBank/DDBJ databases">
        <title>Novel microbial phyla capable of carbon fixation and sulfur reduction in deep-sea sediments.</title>
        <authorList>
            <person name="Huang J."/>
            <person name="Baker B."/>
            <person name="Wang Y."/>
        </authorList>
    </citation>
    <scope>NUCLEOTIDE SEQUENCE [LARGE SCALE GENOMIC DNA]</scope>
    <source>
        <strain evidence="2">B3_LCP</strain>
    </source>
</reference>
<sequence>MIEGPGVYPDHDIENDPGALLEGKDPQMDAALDYLIKKMKEDPREYPKEPRIPKKEVNF</sequence>
<evidence type="ECO:0000256" key="1">
    <source>
        <dbReference type="SAM" id="MobiDB-lite"/>
    </source>
</evidence>
<dbReference type="InterPro" id="IPR029045">
    <property type="entry name" value="ClpP/crotonase-like_dom_sf"/>
</dbReference>
<name>A0A532V0U7_UNCL8</name>
<dbReference type="EMBL" id="NJBN01000004">
    <property type="protein sequence ID" value="TKJ40835.1"/>
    <property type="molecule type" value="Genomic_DNA"/>
</dbReference>
<dbReference type="Gene3D" id="3.90.226.10">
    <property type="entry name" value="2-enoyl-CoA Hydratase, Chain A, domain 1"/>
    <property type="match status" value="1"/>
</dbReference>
<accession>A0A532V0U7</accession>
<dbReference type="SUPFAM" id="SSF52096">
    <property type="entry name" value="ClpP/crotonase"/>
    <property type="match status" value="1"/>
</dbReference>
<organism evidence="2 3">
    <name type="scientific">candidate division LCP-89 bacterium B3_LCP</name>
    <dbReference type="NCBI Taxonomy" id="2012998"/>
    <lineage>
        <taxon>Bacteria</taxon>
        <taxon>Pseudomonadati</taxon>
        <taxon>Bacteria division LCP-89</taxon>
    </lineage>
</organism>
<evidence type="ECO:0000313" key="2">
    <source>
        <dbReference type="EMBL" id="TKJ40835.1"/>
    </source>
</evidence>
<gene>
    <name evidence="2" type="ORF">CEE37_07690</name>
</gene>
<feature type="region of interest" description="Disordered" evidence="1">
    <location>
        <begin position="1"/>
        <end position="25"/>
    </location>
</feature>
<proteinExistence type="predicted"/>